<keyword evidence="2" id="KW-0695">RNA-directed DNA polymerase</keyword>
<accession>A0A699KCJ0</accession>
<comment type="caution">
    <text evidence="2">The sequence shown here is derived from an EMBL/GenBank/DDBJ whole genome shotgun (WGS) entry which is preliminary data.</text>
</comment>
<feature type="non-terminal residue" evidence="2">
    <location>
        <position position="1"/>
    </location>
</feature>
<dbReference type="EMBL" id="BKCJ010502196">
    <property type="protein sequence ID" value="GFA86039.1"/>
    <property type="molecule type" value="Genomic_DNA"/>
</dbReference>
<dbReference type="GO" id="GO:0003964">
    <property type="term" value="F:RNA-directed DNA polymerase activity"/>
    <property type="evidence" value="ECO:0007669"/>
    <property type="project" value="UniProtKB-KW"/>
</dbReference>
<sequence>HEIQKLESQLWNHAMVEAGHAAYTNRFYKLARLVSHLVTLESRMIERMVAAMKPKTMQQAVQISGALTDEAVRNGSTKKVEKRGNVGEPSEDKNGRDNNKRSPIRGLGLEMLLLQPQTLVVPRNVNQVNVRNPSLAHGACYECGSINHLKLAYPRLNRAQGLGGN</sequence>
<gene>
    <name evidence="2" type="ORF">Tci_658011</name>
</gene>
<organism evidence="2">
    <name type="scientific">Tanacetum cinerariifolium</name>
    <name type="common">Dalmatian daisy</name>
    <name type="synonym">Chrysanthemum cinerariifolium</name>
    <dbReference type="NCBI Taxonomy" id="118510"/>
    <lineage>
        <taxon>Eukaryota</taxon>
        <taxon>Viridiplantae</taxon>
        <taxon>Streptophyta</taxon>
        <taxon>Embryophyta</taxon>
        <taxon>Tracheophyta</taxon>
        <taxon>Spermatophyta</taxon>
        <taxon>Magnoliopsida</taxon>
        <taxon>eudicotyledons</taxon>
        <taxon>Gunneridae</taxon>
        <taxon>Pentapetalae</taxon>
        <taxon>asterids</taxon>
        <taxon>campanulids</taxon>
        <taxon>Asterales</taxon>
        <taxon>Asteraceae</taxon>
        <taxon>Asteroideae</taxon>
        <taxon>Anthemideae</taxon>
        <taxon>Anthemidinae</taxon>
        <taxon>Tanacetum</taxon>
    </lineage>
</organism>
<reference evidence="2" key="1">
    <citation type="journal article" date="2019" name="Sci. Rep.">
        <title>Draft genome of Tanacetum cinerariifolium, the natural source of mosquito coil.</title>
        <authorList>
            <person name="Yamashiro T."/>
            <person name="Shiraishi A."/>
            <person name="Satake H."/>
            <person name="Nakayama K."/>
        </authorList>
    </citation>
    <scope>NUCLEOTIDE SEQUENCE</scope>
</reference>
<evidence type="ECO:0000313" key="2">
    <source>
        <dbReference type="EMBL" id="GFA86039.1"/>
    </source>
</evidence>
<dbReference type="AlphaFoldDB" id="A0A699KCJ0"/>
<feature type="compositionally biased region" description="Basic and acidic residues" evidence="1">
    <location>
        <begin position="78"/>
        <end position="100"/>
    </location>
</feature>
<evidence type="ECO:0000256" key="1">
    <source>
        <dbReference type="SAM" id="MobiDB-lite"/>
    </source>
</evidence>
<name>A0A699KCJ0_TANCI</name>
<keyword evidence="2" id="KW-0808">Transferase</keyword>
<keyword evidence="2" id="KW-0548">Nucleotidyltransferase</keyword>
<protein>
    <submittedName>
        <fullName evidence="2">Reverse transcriptase domain-containing protein</fullName>
    </submittedName>
</protein>
<feature type="region of interest" description="Disordered" evidence="1">
    <location>
        <begin position="71"/>
        <end position="102"/>
    </location>
</feature>
<proteinExistence type="predicted"/>